<dbReference type="Pfam" id="PF00560">
    <property type="entry name" value="LRR_1"/>
    <property type="match status" value="1"/>
</dbReference>
<dbReference type="PRINTS" id="PR00019">
    <property type="entry name" value="LEURICHRPT"/>
</dbReference>
<evidence type="ECO:0000313" key="4">
    <source>
        <dbReference type="Proteomes" id="UP000281549"/>
    </source>
</evidence>
<dbReference type="AlphaFoldDB" id="A0A4P9YJ61"/>
<dbReference type="Gene3D" id="3.80.10.10">
    <property type="entry name" value="Ribonuclease Inhibitor"/>
    <property type="match status" value="1"/>
</dbReference>
<dbReference type="InterPro" id="IPR032675">
    <property type="entry name" value="LRR_dom_sf"/>
</dbReference>
<gene>
    <name evidence="3" type="ORF">ROZALSC1DRAFT_28792</name>
</gene>
<evidence type="ECO:0000256" key="2">
    <source>
        <dbReference type="ARBA" id="ARBA00022737"/>
    </source>
</evidence>
<proteinExistence type="predicted"/>
<reference evidence="4" key="1">
    <citation type="journal article" date="2018" name="Nat. Microbiol.">
        <title>Leveraging single-cell genomics to expand the fungal tree of life.</title>
        <authorList>
            <person name="Ahrendt S.R."/>
            <person name="Quandt C.A."/>
            <person name="Ciobanu D."/>
            <person name="Clum A."/>
            <person name="Salamov A."/>
            <person name="Andreopoulos B."/>
            <person name="Cheng J.F."/>
            <person name="Woyke T."/>
            <person name="Pelin A."/>
            <person name="Henrissat B."/>
            <person name="Reynolds N.K."/>
            <person name="Benny G.L."/>
            <person name="Smith M.E."/>
            <person name="James T.Y."/>
            <person name="Grigoriev I.V."/>
        </authorList>
    </citation>
    <scope>NUCLEOTIDE SEQUENCE [LARGE SCALE GENOMIC DNA]</scope>
    <source>
        <strain evidence="4">CSF55</strain>
    </source>
</reference>
<sequence length="268" mass="31178">MSYCEIELLEKLVDRSSKVQRITLSHNGLVFNRDTATRFSDLLVKTKITSLNLSHNKIRSDEFLFILEKLSRLETLDLSYNKMVIWKDQFFVLLNALSRLKKLNLSGNNIYRLVASSEMLPPNLEELSIEFCDLSRINDITTLIHRNSNLKSLNIKENGFFVDLDFLDAVIASNLTKLQISRNSITLKHLKYLASAFYSLPRSFIVELEVRTEGFLAKYEMNVLLSFIKKIRNHKFNVKLVPYSPREFVEPLSMGDMFASFRTLFFQN</sequence>
<organism evidence="3 4">
    <name type="scientific">Rozella allomycis (strain CSF55)</name>
    <dbReference type="NCBI Taxonomy" id="988480"/>
    <lineage>
        <taxon>Eukaryota</taxon>
        <taxon>Fungi</taxon>
        <taxon>Fungi incertae sedis</taxon>
        <taxon>Cryptomycota</taxon>
        <taxon>Cryptomycota incertae sedis</taxon>
        <taxon>Rozella</taxon>
    </lineage>
</organism>
<keyword evidence="2" id="KW-0677">Repeat</keyword>
<name>A0A4P9YJ61_ROZAC</name>
<keyword evidence="1" id="KW-0433">Leucine-rich repeat</keyword>
<evidence type="ECO:0000313" key="3">
    <source>
        <dbReference type="EMBL" id="RKP19627.1"/>
    </source>
</evidence>
<dbReference type="PROSITE" id="PS51450">
    <property type="entry name" value="LRR"/>
    <property type="match status" value="2"/>
</dbReference>
<dbReference type="Pfam" id="PF13516">
    <property type="entry name" value="LRR_6"/>
    <property type="match status" value="1"/>
</dbReference>
<dbReference type="InterPro" id="IPR001611">
    <property type="entry name" value="Leu-rich_rpt"/>
</dbReference>
<evidence type="ECO:0000256" key="1">
    <source>
        <dbReference type="ARBA" id="ARBA00022614"/>
    </source>
</evidence>
<dbReference type="PANTHER" id="PTHR45617:SF181">
    <property type="entry name" value="LP04042P"/>
    <property type="match status" value="1"/>
</dbReference>
<dbReference type="PANTHER" id="PTHR45617">
    <property type="entry name" value="LEUCINE RICH REPEAT FAMILY PROTEIN"/>
    <property type="match status" value="1"/>
</dbReference>
<protein>
    <submittedName>
        <fullName evidence="3">RNI-like protein</fullName>
    </submittedName>
</protein>
<dbReference type="SUPFAM" id="SSF52047">
    <property type="entry name" value="RNI-like"/>
    <property type="match status" value="1"/>
</dbReference>
<accession>A0A4P9YJ61</accession>
<dbReference type="Proteomes" id="UP000281549">
    <property type="component" value="Unassembled WGS sequence"/>
</dbReference>
<dbReference type="EMBL" id="ML005191">
    <property type="protein sequence ID" value="RKP19627.1"/>
    <property type="molecule type" value="Genomic_DNA"/>
</dbReference>